<evidence type="ECO:0000256" key="15">
    <source>
        <dbReference type="RuleBase" id="RU004016"/>
    </source>
</evidence>
<dbReference type="RefSeq" id="WP_103895915.1">
    <property type="nucleotide sequence ID" value="NZ_FNUK01000009.1"/>
</dbReference>
<evidence type="ECO:0000256" key="8">
    <source>
        <dbReference type="ARBA" id="ARBA00022801"/>
    </source>
</evidence>
<keyword evidence="6" id="KW-0645">Protease</keyword>
<dbReference type="InterPro" id="IPR012907">
    <property type="entry name" value="Peptidase_S11_C"/>
</dbReference>
<dbReference type="SMART" id="SM00936">
    <property type="entry name" value="PBP5_C"/>
    <property type="match status" value="1"/>
</dbReference>
<keyword evidence="19" id="KW-1185">Reference proteome</keyword>
<dbReference type="GO" id="GO:0071555">
    <property type="term" value="P:cell wall organization"/>
    <property type="evidence" value="ECO:0007669"/>
    <property type="project" value="UniProtKB-KW"/>
</dbReference>
<evidence type="ECO:0000256" key="3">
    <source>
        <dbReference type="ARBA" id="ARBA00007164"/>
    </source>
</evidence>
<dbReference type="GO" id="GO:0009002">
    <property type="term" value="F:serine-type D-Ala-D-Ala carboxypeptidase activity"/>
    <property type="evidence" value="ECO:0007669"/>
    <property type="project" value="UniProtKB-EC"/>
</dbReference>
<evidence type="ECO:0000256" key="13">
    <source>
        <dbReference type="PIRSR" id="PIRSR618044-1"/>
    </source>
</evidence>
<dbReference type="Proteomes" id="UP000242850">
    <property type="component" value="Unassembled WGS sequence"/>
</dbReference>
<dbReference type="InterPro" id="IPR012338">
    <property type="entry name" value="Beta-lactam/transpept-like"/>
</dbReference>
<evidence type="ECO:0000313" key="18">
    <source>
        <dbReference type="EMBL" id="SEF75201.1"/>
    </source>
</evidence>
<dbReference type="AlphaFoldDB" id="A0A1H5ULD1"/>
<feature type="active site" description="Acyl-ester intermediate" evidence="13">
    <location>
        <position position="61"/>
    </location>
</feature>
<keyword evidence="10" id="KW-0573">Peptidoglycan synthesis</keyword>
<dbReference type="PRINTS" id="PR00725">
    <property type="entry name" value="DADACBPTASE1"/>
</dbReference>
<evidence type="ECO:0000256" key="5">
    <source>
        <dbReference type="ARBA" id="ARBA00022645"/>
    </source>
</evidence>
<keyword evidence="9" id="KW-0133">Cell shape</keyword>
<comment type="pathway">
    <text evidence="2">Cell wall biogenesis; peptidoglycan biosynthesis.</text>
</comment>
<dbReference type="GO" id="GO:0008360">
    <property type="term" value="P:regulation of cell shape"/>
    <property type="evidence" value="ECO:0007669"/>
    <property type="project" value="UniProtKB-KW"/>
</dbReference>
<evidence type="ECO:0000256" key="6">
    <source>
        <dbReference type="ARBA" id="ARBA00022670"/>
    </source>
</evidence>
<keyword evidence="7 16" id="KW-0732">Signal</keyword>
<dbReference type="GO" id="GO:0009252">
    <property type="term" value="P:peptidoglycan biosynthetic process"/>
    <property type="evidence" value="ECO:0007669"/>
    <property type="project" value="UniProtKB-UniPathway"/>
</dbReference>
<dbReference type="UniPathway" id="UPA00219"/>
<sequence length="385" mass="42705">MRRYIALFITALLVLTSPTAFAKKQDNINLNLNCKAALLMENSTGKILYEYNAHEKVYPASVTKIMVMLLTMEAVDSGSIKLSDKVVISARAKSMGGSTMFLEQGEIRTVEELLKGVAVESANDAAVALAEFLAGTEEAFVEKMNKRAKELGMKNTNFVNCTGFFDPNHYTTAYDVALMSRELLKHPKILDYTKIWMETISEGRKEPFTLVNRNKMIKSYNGCDGLKTGYVKESMYCISATASRNGLRFIAVIMGAPSAKERNEMAAKLLDVGFSKYQSITAVKKGDVVGEISLPMAKPNKVKLIANEDLKILLEKGAKVNYEIKVDLFKDLKLPIKKGEIVGIAKAVDGEKVYGQVPVVVDTDIVKVNYFDVLEKMLKLYLNIN</sequence>
<dbReference type="Pfam" id="PF07943">
    <property type="entry name" value="PBP5_C"/>
    <property type="match status" value="1"/>
</dbReference>
<dbReference type="Pfam" id="PF00768">
    <property type="entry name" value="Peptidase_S11"/>
    <property type="match status" value="1"/>
</dbReference>
<dbReference type="EMBL" id="FNUK01000009">
    <property type="protein sequence ID" value="SEF75201.1"/>
    <property type="molecule type" value="Genomic_DNA"/>
</dbReference>
<evidence type="ECO:0000256" key="11">
    <source>
        <dbReference type="ARBA" id="ARBA00023316"/>
    </source>
</evidence>
<evidence type="ECO:0000256" key="9">
    <source>
        <dbReference type="ARBA" id="ARBA00022960"/>
    </source>
</evidence>
<dbReference type="InterPro" id="IPR001967">
    <property type="entry name" value="Peptidase_S11_N"/>
</dbReference>
<comment type="function">
    <text evidence="1">Removes C-terminal D-alanyl residues from sugar-peptide cell wall precursors.</text>
</comment>
<evidence type="ECO:0000256" key="14">
    <source>
        <dbReference type="PIRSR" id="PIRSR618044-2"/>
    </source>
</evidence>
<name>A0A1H5ULD1_9CLOT</name>
<organism evidence="18 19">
    <name type="scientific">Caloramator fervidus</name>
    <dbReference type="NCBI Taxonomy" id="29344"/>
    <lineage>
        <taxon>Bacteria</taxon>
        <taxon>Bacillati</taxon>
        <taxon>Bacillota</taxon>
        <taxon>Clostridia</taxon>
        <taxon>Eubacteriales</taxon>
        <taxon>Clostridiaceae</taxon>
        <taxon>Caloramator</taxon>
    </lineage>
</organism>
<evidence type="ECO:0000256" key="12">
    <source>
        <dbReference type="ARBA" id="ARBA00034000"/>
    </source>
</evidence>
<dbReference type="PANTHER" id="PTHR21581">
    <property type="entry name" value="D-ALANYL-D-ALANINE CARBOXYPEPTIDASE"/>
    <property type="match status" value="1"/>
</dbReference>
<dbReference type="InterPro" id="IPR018044">
    <property type="entry name" value="Peptidase_S11"/>
</dbReference>
<dbReference type="InterPro" id="IPR015956">
    <property type="entry name" value="Peniciliin-bd_prot_C_sf"/>
</dbReference>
<evidence type="ECO:0000259" key="17">
    <source>
        <dbReference type="SMART" id="SM00936"/>
    </source>
</evidence>
<feature type="signal peptide" evidence="16">
    <location>
        <begin position="1"/>
        <end position="22"/>
    </location>
</feature>
<evidence type="ECO:0000256" key="7">
    <source>
        <dbReference type="ARBA" id="ARBA00022729"/>
    </source>
</evidence>
<protein>
    <recommendedName>
        <fullName evidence="4">serine-type D-Ala-D-Ala carboxypeptidase</fullName>
        <ecNumber evidence="4">3.4.16.4</ecNumber>
    </recommendedName>
</protein>
<dbReference type="OrthoDB" id="9791132at2"/>
<comment type="catalytic activity">
    <reaction evidence="12">
        <text>Preferential cleavage: (Ac)2-L-Lys-D-Ala-|-D-Ala. Also transpeptidation of peptidyl-alanyl moieties that are N-acyl substituents of D-alanine.</text>
        <dbReference type="EC" id="3.4.16.4"/>
    </reaction>
</comment>
<keyword evidence="8" id="KW-0378">Hydrolase</keyword>
<feature type="active site" description="Acyl-ester intermediate" evidence="13">
    <location>
        <position position="64"/>
    </location>
</feature>
<dbReference type="SUPFAM" id="SSF56601">
    <property type="entry name" value="beta-lactamase/transpeptidase-like"/>
    <property type="match status" value="1"/>
</dbReference>
<feature type="domain" description="Peptidase S11 D-Ala-D-Ala carboxypeptidase A C-terminal" evidence="17">
    <location>
        <begin position="277"/>
        <end position="367"/>
    </location>
</feature>
<dbReference type="EC" id="3.4.16.4" evidence="4"/>
<feature type="chain" id="PRO_5009286292" description="serine-type D-Ala-D-Ala carboxypeptidase" evidence="16">
    <location>
        <begin position="23"/>
        <end position="385"/>
    </location>
</feature>
<comment type="similarity">
    <text evidence="3 15">Belongs to the peptidase S11 family.</text>
</comment>
<feature type="active site" evidence="13">
    <location>
        <position position="121"/>
    </location>
</feature>
<evidence type="ECO:0000256" key="2">
    <source>
        <dbReference type="ARBA" id="ARBA00004752"/>
    </source>
</evidence>
<evidence type="ECO:0000313" key="19">
    <source>
        <dbReference type="Proteomes" id="UP000242850"/>
    </source>
</evidence>
<proteinExistence type="inferred from homology"/>
<dbReference type="Gene3D" id="3.40.710.10">
    <property type="entry name" value="DD-peptidase/beta-lactamase superfamily"/>
    <property type="match status" value="1"/>
</dbReference>
<keyword evidence="11" id="KW-0961">Cell wall biogenesis/degradation</keyword>
<keyword evidence="5 18" id="KW-0121">Carboxypeptidase</keyword>
<dbReference type="Gene3D" id="2.60.410.10">
    <property type="entry name" value="D-Ala-D-Ala carboxypeptidase, C-terminal domain"/>
    <property type="match status" value="1"/>
</dbReference>
<dbReference type="SUPFAM" id="SSF69189">
    <property type="entry name" value="Penicillin-binding protein associated domain"/>
    <property type="match status" value="1"/>
</dbReference>
<gene>
    <name evidence="18" type="ORF">SAMN05660865_00934</name>
</gene>
<dbReference type="GO" id="GO:0006508">
    <property type="term" value="P:proteolysis"/>
    <property type="evidence" value="ECO:0007669"/>
    <property type="project" value="UniProtKB-KW"/>
</dbReference>
<dbReference type="PANTHER" id="PTHR21581:SF6">
    <property type="entry name" value="TRAFFICKING PROTEIN PARTICLE COMPLEX SUBUNIT 12"/>
    <property type="match status" value="1"/>
</dbReference>
<dbReference type="InterPro" id="IPR037167">
    <property type="entry name" value="Peptidase_S11_C_sf"/>
</dbReference>
<evidence type="ECO:0000256" key="10">
    <source>
        <dbReference type="ARBA" id="ARBA00022984"/>
    </source>
</evidence>
<feature type="binding site" evidence="14">
    <location>
        <position position="227"/>
    </location>
    <ligand>
        <name>substrate</name>
    </ligand>
</feature>
<evidence type="ECO:0000256" key="4">
    <source>
        <dbReference type="ARBA" id="ARBA00012448"/>
    </source>
</evidence>
<evidence type="ECO:0000256" key="16">
    <source>
        <dbReference type="SAM" id="SignalP"/>
    </source>
</evidence>
<accession>A0A1H5ULD1</accession>
<evidence type="ECO:0000256" key="1">
    <source>
        <dbReference type="ARBA" id="ARBA00003217"/>
    </source>
</evidence>
<reference evidence="19" key="1">
    <citation type="submission" date="2016-10" db="EMBL/GenBank/DDBJ databases">
        <authorList>
            <person name="Varghese N."/>
            <person name="Submissions S."/>
        </authorList>
    </citation>
    <scope>NUCLEOTIDE SEQUENCE [LARGE SCALE GENOMIC DNA]</scope>
    <source>
        <strain evidence="19">DSM 5463</strain>
    </source>
</reference>